<dbReference type="InterPro" id="IPR036047">
    <property type="entry name" value="F-box-like_dom_sf"/>
</dbReference>
<sequence length="605" mass="68695">MEKLSDPVLLHILQYLPIENRMMVSCCNKRFLRLCFDKFLTRETKLGGCYKMSETRFKAYIKQSYDGDIGELHSFIDMCTSLSEIHITTGICHKMPDETFSFMVETNALKNLCVYTQSFEWDVTTYMMFKGLAKSVGKLKVPWKTFHIPSFYLSEMKSDPDIKDILQNSSKLTSLDIGNCDIFSSLPCEEIPISDSVELEFLRVNSWGLDSKDLQQLLSNFSQLRSLSLSECFVVLVERGVNNASMDGIEAIQKYAPNLEYLNLSDICNPLHHRDLETQIQCADAHTTVPEIVSKLKKLKGLALPLCHLDQQTKTKEDIFSRLTNVIHTRESKNSKNAAENNEKKEVVPSCMEMLVNGCPEMQEFELANSHFTSSLHRSHRTGGQISPSNHKFNYCDGAQNVLASELVYISKWHQLRRLVLSAIPNVDSGQFLVEISENCPNISELLIAFLGATDVCEYQLALNKALPNMQNLQLFRLEQPNFELSPAFWIALGHCKGLQRFCCIAKDSKFIIKHVIRFVEQCKQLAALQLFSGSTVIAGKHLMKALISRVGRKRAGFSVIVYPILGDSATLKQHIHRLPHCHYSQITMYSTQVAQTSTDAWWEA</sequence>
<dbReference type="SUPFAM" id="SSF81383">
    <property type="entry name" value="F-box domain"/>
    <property type="match status" value="1"/>
</dbReference>
<dbReference type="Pfam" id="PF19729">
    <property type="entry name" value="LRR_FBXL18"/>
    <property type="match status" value="1"/>
</dbReference>
<reference evidence="1" key="1">
    <citation type="submission" date="2022-03" db="EMBL/GenBank/DDBJ databases">
        <authorList>
            <person name="Martin C."/>
        </authorList>
    </citation>
    <scope>NUCLEOTIDE SEQUENCE</scope>
</reference>
<dbReference type="InterPro" id="IPR032675">
    <property type="entry name" value="LRR_dom_sf"/>
</dbReference>
<dbReference type="GO" id="GO:0031146">
    <property type="term" value="P:SCF-dependent proteasomal ubiquitin-dependent protein catabolic process"/>
    <property type="evidence" value="ECO:0007669"/>
    <property type="project" value="InterPro"/>
</dbReference>
<gene>
    <name evidence="1" type="ORF">OFUS_LOCUS23628</name>
</gene>
<organism evidence="1 2">
    <name type="scientific">Owenia fusiformis</name>
    <name type="common">Polychaete worm</name>
    <dbReference type="NCBI Taxonomy" id="6347"/>
    <lineage>
        <taxon>Eukaryota</taxon>
        <taxon>Metazoa</taxon>
        <taxon>Spiralia</taxon>
        <taxon>Lophotrochozoa</taxon>
        <taxon>Annelida</taxon>
        <taxon>Polychaeta</taxon>
        <taxon>Sedentaria</taxon>
        <taxon>Canalipalpata</taxon>
        <taxon>Sabellida</taxon>
        <taxon>Oweniida</taxon>
        <taxon>Oweniidae</taxon>
        <taxon>Owenia</taxon>
    </lineage>
</organism>
<protein>
    <submittedName>
        <fullName evidence="1">Uncharacterized protein</fullName>
    </submittedName>
</protein>
<comment type="caution">
    <text evidence="1">The sequence shown here is derived from an EMBL/GenBank/DDBJ whole genome shotgun (WGS) entry which is preliminary data.</text>
</comment>
<name>A0A8J1XIY4_OWEFU</name>
<dbReference type="OrthoDB" id="9856535at2759"/>
<dbReference type="PANTHER" id="PTHR16134">
    <property type="entry name" value="F-BOX/TPR REPEAT PROTEIN POF3"/>
    <property type="match status" value="1"/>
</dbReference>
<dbReference type="SUPFAM" id="SSF52047">
    <property type="entry name" value="RNI-like"/>
    <property type="match status" value="1"/>
</dbReference>
<dbReference type="PANTHER" id="PTHR16134:SF119">
    <property type="entry name" value="AT02038P-RELATED"/>
    <property type="match status" value="1"/>
</dbReference>
<proteinExistence type="predicted"/>
<dbReference type="EMBL" id="CAIIXF020000011">
    <property type="protein sequence ID" value="CAH1799644.1"/>
    <property type="molecule type" value="Genomic_DNA"/>
</dbReference>
<accession>A0A8J1XIY4</accession>
<dbReference type="Proteomes" id="UP000749559">
    <property type="component" value="Unassembled WGS sequence"/>
</dbReference>
<dbReference type="Gene3D" id="3.80.10.10">
    <property type="entry name" value="Ribonuclease Inhibitor"/>
    <property type="match status" value="2"/>
</dbReference>
<dbReference type="InterPro" id="IPR001810">
    <property type="entry name" value="F-box_dom"/>
</dbReference>
<keyword evidence="2" id="KW-1185">Reference proteome</keyword>
<dbReference type="InterPro" id="IPR045627">
    <property type="entry name" value="FBXL18_LRR"/>
</dbReference>
<evidence type="ECO:0000313" key="1">
    <source>
        <dbReference type="EMBL" id="CAH1799644.1"/>
    </source>
</evidence>
<evidence type="ECO:0000313" key="2">
    <source>
        <dbReference type="Proteomes" id="UP000749559"/>
    </source>
</evidence>
<dbReference type="Pfam" id="PF00646">
    <property type="entry name" value="F-box"/>
    <property type="match status" value="1"/>
</dbReference>
<dbReference type="AlphaFoldDB" id="A0A8J1XIY4"/>